<evidence type="ECO:0000313" key="2">
    <source>
        <dbReference type="EMBL" id="OME90895.1"/>
    </source>
</evidence>
<feature type="repeat" description="TPR" evidence="1">
    <location>
        <begin position="92"/>
        <end position="125"/>
    </location>
</feature>
<keyword evidence="1" id="KW-0802">TPR repeat</keyword>
<sequence length="144" mass="16666">MKELGIDNPDLENEIVATVESGNELEEEWKLDEALTYYEKAWSMLPEPKLSWEIASWIASCCSSVYFARGEFEQAKPWSEISLQTRGSSIDTGPLIDLGMVCLELKQHDEAFQYFDRAYQYGKNRAFQGRPKKYLDYYLGRIKG</sequence>
<dbReference type="RefSeq" id="WP_076324385.1">
    <property type="nucleotide sequence ID" value="NZ_JBCMXI010000001.1"/>
</dbReference>
<evidence type="ECO:0000256" key="1">
    <source>
        <dbReference type="PROSITE-ProRule" id="PRU00339"/>
    </source>
</evidence>
<evidence type="ECO:0000313" key="3">
    <source>
        <dbReference type="Proteomes" id="UP000187074"/>
    </source>
</evidence>
<protein>
    <submittedName>
        <fullName evidence="2">Uncharacterized protein</fullName>
    </submittedName>
</protein>
<gene>
    <name evidence="2" type="ORF">BK123_21350</name>
</gene>
<dbReference type="SUPFAM" id="SSF48452">
    <property type="entry name" value="TPR-like"/>
    <property type="match status" value="1"/>
</dbReference>
<dbReference type="EMBL" id="MRTF01000007">
    <property type="protein sequence ID" value="OME90895.1"/>
    <property type="molecule type" value="Genomic_DNA"/>
</dbReference>
<dbReference type="Proteomes" id="UP000187074">
    <property type="component" value="Unassembled WGS sequence"/>
</dbReference>
<organism evidence="2 3">
    <name type="scientific">Paenibacillus lautus</name>
    <name type="common">Bacillus lautus</name>
    <dbReference type="NCBI Taxonomy" id="1401"/>
    <lineage>
        <taxon>Bacteria</taxon>
        <taxon>Bacillati</taxon>
        <taxon>Bacillota</taxon>
        <taxon>Bacilli</taxon>
        <taxon>Bacillales</taxon>
        <taxon>Paenibacillaceae</taxon>
        <taxon>Paenibacillus</taxon>
    </lineage>
</organism>
<accession>A0A1R1AYS1</accession>
<dbReference type="InterPro" id="IPR019734">
    <property type="entry name" value="TPR_rpt"/>
</dbReference>
<dbReference type="Gene3D" id="1.25.40.10">
    <property type="entry name" value="Tetratricopeptide repeat domain"/>
    <property type="match status" value="1"/>
</dbReference>
<dbReference type="InterPro" id="IPR011990">
    <property type="entry name" value="TPR-like_helical_dom_sf"/>
</dbReference>
<dbReference type="PROSITE" id="PS50005">
    <property type="entry name" value="TPR"/>
    <property type="match status" value="1"/>
</dbReference>
<dbReference type="Pfam" id="PF13181">
    <property type="entry name" value="TPR_8"/>
    <property type="match status" value="1"/>
</dbReference>
<reference evidence="2 3" key="1">
    <citation type="submission" date="2016-11" db="EMBL/GenBank/DDBJ databases">
        <title>Paenibacillus species isolates.</title>
        <authorList>
            <person name="Beno S.M."/>
        </authorList>
    </citation>
    <scope>NUCLEOTIDE SEQUENCE [LARGE SCALE GENOMIC DNA]</scope>
    <source>
        <strain evidence="2 3">FSL F4-0100</strain>
    </source>
</reference>
<proteinExistence type="predicted"/>
<dbReference type="STRING" id="1401.BK123_21350"/>
<name>A0A1R1AYS1_PAELA</name>
<comment type="caution">
    <text evidence="2">The sequence shown here is derived from an EMBL/GenBank/DDBJ whole genome shotgun (WGS) entry which is preliminary data.</text>
</comment>
<dbReference type="AlphaFoldDB" id="A0A1R1AYS1"/>
<dbReference type="OrthoDB" id="1551390at2"/>